<dbReference type="AlphaFoldDB" id="A0A139X8W2"/>
<keyword evidence="2" id="KW-1185">Reference proteome</keyword>
<sequence length="154" mass="17776">MKPQLISILIVTSILAIAFGEAKILAQTSNELGTLKVKPHVQAVSQREPFPNIKDVNLTDEQKKQIWQIRQEILPQVSKLIPQPQLTEEQKNQLQSGQPVQITLQGPTPEQKAKLQELMQLYMQKIEAVLTSEQRQKFRENEKDLVLFEQRVNW</sequence>
<dbReference type="Proteomes" id="UP000076925">
    <property type="component" value="Unassembled WGS sequence"/>
</dbReference>
<dbReference type="GO" id="GO:0042597">
    <property type="term" value="C:periplasmic space"/>
    <property type="evidence" value="ECO:0007669"/>
    <property type="project" value="InterPro"/>
</dbReference>
<accession>A0A139X8W2</accession>
<comment type="caution">
    <text evidence="1">The sequence shown here is derived from an EMBL/GenBank/DDBJ whole genome shotgun (WGS) entry which is preliminary data.</text>
</comment>
<dbReference type="STRING" id="128403.WA1_22890"/>
<protein>
    <submittedName>
        <fullName evidence="1">Uncharacterized protein</fullName>
    </submittedName>
</protein>
<proteinExistence type="predicted"/>
<evidence type="ECO:0000313" key="1">
    <source>
        <dbReference type="EMBL" id="KYC41138.1"/>
    </source>
</evidence>
<organism evidence="1 2">
    <name type="scientific">Scytonema hofmannii PCC 7110</name>
    <dbReference type="NCBI Taxonomy" id="128403"/>
    <lineage>
        <taxon>Bacteria</taxon>
        <taxon>Bacillati</taxon>
        <taxon>Cyanobacteriota</taxon>
        <taxon>Cyanophyceae</taxon>
        <taxon>Nostocales</taxon>
        <taxon>Scytonemataceae</taxon>
        <taxon>Scytonema</taxon>
    </lineage>
</organism>
<reference evidence="1 2" key="1">
    <citation type="journal article" date="2013" name="Genome Biol. Evol.">
        <title>Genomes of Stigonematalean cyanobacteria (subsection V) and the evolution of oxygenic photosynthesis from prokaryotes to plastids.</title>
        <authorList>
            <person name="Dagan T."/>
            <person name="Roettger M."/>
            <person name="Stucken K."/>
            <person name="Landan G."/>
            <person name="Koch R."/>
            <person name="Major P."/>
            <person name="Gould S.B."/>
            <person name="Goremykin V.V."/>
            <person name="Rippka R."/>
            <person name="Tandeau de Marsac N."/>
            <person name="Gugger M."/>
            <person name="Lockhart P.J."/>
            <person name="Allen J.F."/>
            <person name="Brune I."/>
            <person name="Maus I."/>
            <person name="Puhler A."/>
            <person name="Martin W.F."/>
        </authorList>
    </citation>
    <scope>NUCLEOTIDE SEQUENCE [LARGE SCALE GENOMIC DNA]</scope>
    <source>
        <strain evidence="1 2">PCC 7110</strain>
    </source>
</reference>
<dbReference type="RefSeq" id="WP_017744364.1">
    <property type="nucleotide sequence ID" value="NZ_KQ976354.1"/>
</dbReference>
<gene>
    <name evidence="1" type="ORF">WA1_22890</name>
</gene>
<name>A0A139X8W2_9CYAN</name>
<dbReference type="OrthoDB" id="513039at2"/>
<dbReference type="EMBL" id="ANNX02000024">
    <property type="protein sequence ID" value="KYC41138.1"/>
    <property type="molecule type" value="Genomic_DNA"/>
</dbReference>
<evidence type="ECO:0000313" key="2">
    <source>
        <dbReference type="Proteomes" id="UP000076925"/>
    </source>
</evidence>